<evidence type="ECO:0000313" key="4">
    <source>
        <dbReference type="Proteomes" id="UP000571324"/>
    </source>
</evidence>
<feature type="domain" description="Beta-defensin-like" evidence="2">
    <location>
        <begin position="23"/>
        <end position="55"/>
    </location>
</feature>
<dbReference type="Pfam" id="PF00711">
    <property type="entry name" value="Defensin_beta"/>
    <property type="match status" value="1"/>
</dbReference>
<feature type="signal peptide" evidence="1">
    <location>
        <begin position="1"/>
        <end position="20"/>
    </location>
</feature>
<dbReference type="Proteomes" id="UP000571324">
    <property type="component" value="Unassembled WGS sequence"/>
</dbReference>
<dbReference type="GO" id="GO:0005576">
    <property type="term" value="C:extracellular region"/>
    <property type="evidence" value="ECO:0007669"/>
    <property type="project" value="InterPro"/>
</dbReference>
<dbReference type="OrthoDB" id="9210405at2759"/>
<feature type="chain" id="PRO_5029839894" evidence="1">
    <location>
        <begin position="21"/>
        <end position="55"/>
    </location>
</feature>
<reference evidence="3 4" key="1">
    <citation type="submission" date="2019-09" db="EMBL/GenBank/DDBJ databases">
        <title>Bird 10,000 Genomes (B10K) Project - Family phase.</title>
        <authorList>
            <person name="Zhang G."/>
        </authorList>
    </citation>
    <scope>NUCLEOTIDE SEQUENCE [LARGE SCALE GENOMIC DNA]</scope>
    <source>
        <strain evidence="3">B10K-DU-029-52</strain>
    </source>
</reference>
<gene>
    <name evidence="3" type="primary">Amp1</name>
    <name evidence="3" type="ORF">ORISOL_R16201</name>
</gene>
<feature type="non-terminal residue" evidence="3">
    <location>
        <position position="1"/>
    </location>
</feature>
<dbReference type="GO" id="GO:0006952">
    <property type="term" value="P:defense response"/>
    <property type="evidence" value="ECO:0007669"/>
    <property type="project" value="InterPro"/>
</dbReference>
<feature type="non-terminal residue" evidence="3">
    <location>
        <position position="55"/>
    </location>
</feature>
<evidence type="ECO:0000313" key="3">
    <source>
        <dbReference type="EMBL" id="NWV28951.1"/>
    </source>
</evidence>
<proteinExistence type="predicted"/>
<dbReference type="SUPFAM" id="SSF57392">
    <property type="entry name" value="Defensin-like"/>
    <property type="match status" value="1"/>
</dbReference>
<comment type="caution">
    <text evidence="3">The sequence shown here is derived from an EMBL/GenBank/DDBJ whole genome shotgun (WGS) entry which is preliminary data.</text>
</comment>
<evidence type="ECO:0000259" key="2">
    <source>
        <dbReference type="Pfam" id="PF00711"/>
    </source>
</evidence>
<keyword evidence="4" id="KW-1185">Reference proteome</keyword>
<keyword evidence="1" id="KW-0732">Signal</keyword>
<sequence length="55" mass="6086">MKILFLLFPLILLLVHGAAGSATTCWRQRAFCSRHSCPYSTRFIGICVPGVVCCK</sequence>
<organism evidence="3 4">
    <name type="scientific">Origma solitaria</name>
    <dbReference type="NCBI Taxonomy" id="720586"/>
    <lineage>
        <taxon>Eukaryota</taxon>
        <taxon>Metazoa</taxon>
        <taxon>Chordata</taxon>
        <taxon>Craniata</taxon>
        <taxon>Vertebrata</taxon>
        <taxon>Euteleostomi</taxon>
        <taxon>Archelosauria</taxon>
        <taxon>Archosauria</taxon>
        <taxon>Dinosauria</taxon>
        <taxon>Saurischia</taxon>
        <taxon>Theropoda</taxon>
        <taxon>Coelurosauria</taxon>
        <taxon>Aves</taxon>
        <taxon>Neognathae</taxon>
        <taxon>Neoaves</taxon>
        <taxon>Telluraves</taxon>
        <taxon>Australaves</taxon>
        <taxon>Passeriformes</taxon>
        <taxon>Meliphagoidea</taxon>
        <taxon>Acanthizidae</taxon>
        <taxon>Origma</taxon>
    </lineage>
</organism>
<dbReference type="EMBL" id="VZRL01006389">
    <property type="protein sequence ID" value="NWV28951.1"/>
    <property type="molecule type" value="Genomic_DNA"/>
</dbReference>
<protein>
    <submittedName>
        <fullName evidence="3">AMP1 protein</fullName>
    </submittedName>
</protein>
<name>A0A7K6DPR0_9PASS</name>
<dbReference type="AlphaFoldDB" id="A0A7K6DPR0"/>
<accession>A0A7K6DPR0</accession>
<dbReference type="InterPro" id="IPR001855">
    <property type="entry name" value="Defensin_beta-like"/>
</dbReference>
<evidence type="ECO:0000256" key="1">
    <source>
        <dbReference type="SAM" id="SignalP"/>
    </source>
</evidence>